<evidence type="ECO:0000259" key="4">
    <source>
        <dbReference type="Pfam" id="PF07804"/>
    </source>
</evidence>
<dbReference type="GO" id="GO:0004674">
    <property type="term" value="F:protein serine/threonine kinase activity"/>
    <property type="evidence" value="ECO:0007669"/>
    <property type="project" value="TreeGrafter"/>
</dbReference>
<organism evidence="6 7">
    <name type="scientific">Pedobacter hiemivivus</name>
    <dbReference type="NCBI Taxonomy" id="2530454"/>
    <lineage>
        <taxon>Bacteria</taxon>
        <taxon>Pseudomonadati</taxon>
        <taxon>Bacteroidota</taxon>
        <taxon>Sphingobacteriia</taxon>
        <taxon>Sphingobacteriales</taxon>
        <taxon>Sphingobacteriaceae</taxon>
        <taxon>Pedobacter</taxon>
    </lineage>
</organism>
<dbReference type="InterPro" id="IPR017508">
    <property type="entry name" value="HipA_N1"/>
</dbReference>
<dbReference type="Proteomes" id="UP000309594">
    <property type="component" value="Unassembled WGS sequence"/>
</dbReference>
<evidence type="ECO:0000259" key="5">
    <source>
        <dbReference type="Pfam" id="PF13657"/>
    </source>
</evidence>
<feature type="domain" description="HipA-like C-terminal" evidence="4">
    <location>
        <begin position="161"/>
        <end position="385"/>
    </location>
</feature>
<evidence type="ECO:0000313" key="7">
    <source>
        <dbReference type="Proteomes" id="UP000309594"/>
    </source>
</evidence>
<dbReference type="PANTHER" id="PTHR37419:SF8">
    <property type="entry name" value="TOXIN YJJJ"/>
    <property type="match status" value="1"/>
</dbReference>
<dbReference type="Pfam" id="PF07804">
    <property type="entry name" value="HipA_C"/>
    <property type="match status" value="1"/>
</dbReference>
<sequence>MSQPITEVKVGLNFDSQIQVVGRLAIRNSIIYFEYNEEFRQKNIEISPFRLPLQKGVIELPTRPFEGLAGVFSDSLPDGWGRLLFDRTMRSQGILPSSISSLDRLAHVGLFGMGALVYEPDNSPSDINHFIDLDHLAIQTEEVLQGNSEDVIKELLALNGSSAGARPKALIGVDNDHRNIRFGAKTLDKGFEPWLVKFPNSQDGYDAGAIEYVYALMAKEAGVLMHEVHLFPSQKGAGYFAVKRFDRNGNKRLHMHTASGLLHSDFRTPALDYEDLLNLTAVLTKDIREVEKMYRLAVFNVLSHNRDDHAKNFSFLMNENGEWKLAPAYDLTYSSGPNGEQSTMIMGEGKKPSNHHLLKLGLEAKLSKKLIEEIIEQTNSALNKWKHLSQDYNVRKSHIELISHSIKN</sequence>
<dbReference type="PANTHER" id="PTHR37419">
    <property type="entry name" value="SERINE/THREONINE-PROTEIN KINASE TOXIN HIPA"/>
    <property type="match status" value="1"/>
</dbReference>
<comment type="caution">
    <text evidence="6">The sequence shown here is derived from an EMBL/GenBank/DDBJ whole genome shotgun (WGS) entry which is preliminary data.</text>
</comment>
<dbReference type="AlphaFoldDB" id="A0A4V5PC51"/>
<name>A0A4V5PC51_9SPHI</name>
<dbReference type="InterPro" id="IPR012893">
    <property type="entry name" value="HipA-like_C"/>
</dbReference>
<evidence type="ECO:0000256" key="3">
    <source>
        <dbReference type="ARBA" id="ARBA00022777"/>
    </source>
</evidence>
<keyword evidence="2" id="KW-0808">Transferase</keyword>
<evidence type="ECO:0000256" key="2">
    <source>
        <dbReference type="ARBA" id="ARBA00022679"/>
    </source>
</evidence>
<dbReference type="Pfam" id="PF13657">
    <property type="entry name" value="Couple_hipA"/>
    <property type="match status" value="1"/>
</dbReference>
<proteinExistence type="inferred from homology"/>
<feature type="domain" description="HipA N-terminal subdomain 1" evidence="5">
    <location>
        <begin position="19"/>
        <end position="118"/>
    </location>
</feature>
<comment type="similarity">
    <text evidence="1">Belongs to the HipA Ser/Thr kinase family.</text>
</comment>
<evidence type="ECO:0000313" key="6">
    <source>
        <dbReference type="EMBL" id="TKC58516.1"/>
    </source>
</evidence>
<dbReference type="Gene3D" id="1.10.1070.20">
    <property type="match status" value="1"/>
</dbReference>
<protein>
    <submittedName>
        <fullName evidence="6">Type II toxin-antitoxin system HipA family toxin</fullName>
    </submittedName>
</protein>
<dbReference type="InterPro" id="IPR052028">
    <property type="entry name" value="HipA_Ser/Thr_kinase"/>
</dbReference>
<dbReference type="EMBL" id="SWDX01000007">
    <property type="protein sequence ID" value="TKC58516.1"/>
    <property type="molecule type" value="Genomic_DNA"/>
</dbReference>
<accession>A0A4V5PC51</accession>
<gene>
    <name evidence="6" type="ORF">FBD94_18030</name>
</gene>
<dbReference type="RefSeq" id="WP_136881235.1">
    <property type="nucleotide sequence ID" value="NZ_SWDX01000007.1"/>
</dbReference>
<reference evidence="6 7" key="1">
    <citation type="submission" date="2019-04" db="EMBL/GenBank/DDBJ databases">
        <title>Pedobacter sp. RP-1-16 sp. nov., isolated from Arctic soil.</title>
        <authorList>
            <person name="Dahal R.H."/>
            <person name="Kim D.-U."/>
        </authorList>
    </citation>
    <scope>NUCLEOTIDE SEQUENCE [LARGE SCALE GENOMIC DNA]</scope>
    <source>
        <strain evidence="6 7">RP-1-16</strain>
    </source>
</reference>
<evidence type="ECO:0000256" key="1">
    <source>
        <dbReference type="ARBA" id="ARBA00010164"/>
    </source>
</evidence>
<dbReference type="GO" id="GO:0005829">
    <property type="term" value="C:cytosol"/>
    <property type="evidence" value="ECO:0007669"/>
    <property type="project" value="TreeGrafter"/>
</dbReference>
<keyword evidence="3" id="KW-0418">Kinase</keyword>